<feature type="modified residue" description="Phosphohistidine" evidence="12">
    <location>
        <position position="812"/>
    </location>
</feature>
<dbReference type="SUPFAM" id="SSF52172">
    <property type="entry name" value="CheY-like"/>
    <property type="match status" value="1"/>
</dbReference>
<evidence type="ECO:0000256" key="8">
    <source>
        <dbReference type="ARBA" id="ARBA00022840"/>
    </source>
</evidence>
<evidence type="ECO:0000313" key="20">
    <source>
        <dbReference type="EMBL" id="AML51333.1"/>
    </source>
</evidence>
<dbReference type="SMART" id="SM00448">
    <property type="entry name" value="REC"/>
    <property type="match status" value="1"/>
</dbReference>
<dbReference type="Proteomes" id="UP000070371">
    <property type="component" value="Chromosome"/>
</dbReference>
<dbReference type="InterPro" id="IPR035965">
    <property type="entry name" value="PAS-like_dom_sf"/>
</dbReference>
<keyword evidence="8" id="KW-0067">ATP-binding</keyword>
<dbReference type="Gene3D" id="1.20.120.160">
    <property type="entry name" value="HPT domain"/>
    <property type="match status" value="1"/>
</dbReference>
<proteinExistence type="predicted"/>
<feature type="domain" description="HPt" evidence="19">
    <location>
        <begin position="773"/>
        <end position="869"/>
    </location>
</feature>
<evidence type="ECO:0000256" key="4">
    <source>
        <dbReference type="ARBA" id="ARBA00022475"/>
    </source>
</evidence>
<name>A0A126UZ50_9RHOB</name>
<dbReference type="PRINTS" id="PR00344">
    <property type="entry name" value="BCTRLSENSOR"/>
</dbReference>
<dbReference type="InterPro" id="IPR008207">
    <property type="entry name" value="Sig_transdc_His_kin_Hpt_dom"/>
</dbReference>
<keyword evidence="5 13" id="KW-0597">Phosphoprotein</keyword>
<dbReference type="InterPro" id="IPR003661">
    <property type="entry name" value="HisK_dim/P_dom"/>
</dbReference>
<dbReference type="Gene3D" id="1.10.287.130">
    <property type="match status" value="1"/>
</dbReference>
<evidence type="ECO:0000256" key="3">
    <source>
        <dbReference type="ARBA" id="ARBA00012438"/>
    </source>
</evidence>
<evidence type="ECO:0000256" key="11">
    <source>
        <dbReference type="ARBA" id="ARBA00023136"/>
    </source>
</evidence>
<dbReference type="InterPro" id="IPR036890">
    <property type="entry name" value="HATPase_C_sf"/>
</dbReference>
<dbReference type="Gene3D" id="3.30.565.10">
    <property type="entry name" value="Histidine kinase-like ATPase, C-terminal domain"/>
    <property type="match status" value="1"/>
</dbReference>
<dbReference type="Gene3D" id="3.40.50.2300">
    <property type="match status" value="1"/>
</dbReference>
<evidence type="ECO:0000259" key="19">
    <source>
        <dbReference type="PROSITE" id="PS50894"/>
    </source>
</evidence>
<reference evidence="20 21" key="1">
    <citation type="submission" date="2016-02" db="EMBL/GenBank/DDBJ databases">
        <title>Complete genome sequence of Halocynthiibacter arcticus PAMC 20958t from arctic marine sediment.</title>
        <authorList>
            <person name="Lee Y.M."/>
            <person name="Baek K."/>
            <person name="Lee H.K."/>
            <person name="Shin S.C."/>
        </authorList>
    </citation>
    <scope>NUCLEOTIDE SEQUENCE [LARGE SCALE GENOMIC DNA]</scope>
    <source>
        <strain evidence="20">PAMC 20958</strain>
    </source>
</reference>
<feature type="domain" description="Histidine kinase" evidence="15">
    <location>
        <begin position="371"/>
        <end position="590"/>
    </location>
</feature>
<evidence type="ECO:0000256" key="7">
    <source>
        <dbReference type="ARBA" id="ARBA00022741"/>
    </source>
</evidence>
<keyword evidence="9 14" id="KW-1133">Transmembrane helix</keyword>
<dbReference type="SMART" id="SM00387">
    <property type="entry name" value="HATPase_c"/>
    <property type="match status" value="1"/>
</dbReference>
<dbReference type="Pfam" id="PF00072">
    <property type="entry name" value="Response_reg"/>
    <property type="match status" value="1"/>
</dbReference>
<dbReference type="STRING" id="1579316.RC74_08770"/>
<dbReference type="CDD" id="cd00130">
    <property type="entry name" value="PAS"/>
    <property type="match status" value="1"/>
</dbReference>
<dbReference type="InterPro" id="IPR036097">
    <property type="entry name" value="HisK_dim/P_sf"/>
</dbReference>
<dbReference type="CDD" id="cd00088">
    <property type="entry name" value="HPT"/>
    <property type="match status" value="1"/>
</dbReference>
<keyword evidence="6 14" id="KW-0812">Transmembrane</keyword>
<evidence type="ECO:0000259" key="17">
    <source>
        <dbReference type="PROSITE" id="PS50112"/>
    </source>
</evidence>
<dbReference type="PROSITE" id="PS50109">
    <property type="entry name" value="HIS_KIN"/>
    <property type="match status" value="1"/>
</dbReference>
<dbReference type="InterPro" id="IPR011006">
    <property type="entry name" value="CheY-like_superfamily"/>
</dbReference>
<dbReference type="SUPFAM" id="SSF47226">
    <property type="entry name" value="Histidine-containing phosphotransfer domain, HPT domain"/>
    <property type="match status" value="1"/>
</dbReference>
<evidence type="ECO:0000313" key="21">
    <source>
        <dbReference type="Proteomes" id="UP000070371"/>
    </source>
</evidence>
<dbReference type="Pfam" id="PF01627">
    <property type="entry name" value="Hpt"/>
    <property type="match status" value="1"/>
</dbReference>
<dbReference type="GO" id="GO:0005886">
    <property type="term" value="C:plasma membrane"/>
    <property type="evidence" value="ECO:0007669"/>
    <property type="project" value="UniProtKB-SubCell"/>
</dbReference>
<dbReference type="Pfam" id="PF02518">
    <property type="entry name" value="HATPase_c"/>
    <property type="match status" value="1"/>
</dbReference>
<evidence type="ECO:0000259" key="15">
    <source>
        <dbReference type="PROSITE" id="PS50109"/>
    </source>
</evidence>
<dbReference type="PROSITE" id="PS50113">
    <property type="entry name" value="PAC"/>
    <property type="match status" value="1"/>
</dbReference>
<evidence type="ECO:0000256" key="6">
    <source>
        <dbReference type="ARBA" id="ARBA00022692"/>
    </source>
</evidence>
<keyword evidence="7" id="KW-0547">Nucleotide-binding</keyword>
<feature type="transmembrane region" description="Helical" evidence="14">
    <location>
        <begin position="14"/>
        <end position="34"/>
    </location>
</feature>
<keyword evidence="4" id="KW-1003">Cell membrane</keyword>
<comment type="subcellular location">
    <subcellularLocation>
        <location evidence="2">Cell membrane</location>
        <topology evidence="2">Multi-pass membrane protein</topology>
    </subcellularLocation>
</comment>
<organism evidence="20 21">
    <name type="scientific">Falsihalocynthiibacter arcticus</name>
    <dbReference type="NCBI Taxonomy" id="1579316"/>
    <lineage>
        <taxon>Bacteria</taxon>
        <taxon>Pseudomonadati</taxon>
        <taxon>Pseudomonadota</taxon>
        <taxon>Alphaproteobacteria</taxon>
        <taxon>Rhodobacterales</taxon>
        <taxon>Roseobacteraceae</taxon>
        <taxon>Falsihalocynthiibacter</taxon>
    </lineage>
</organism>
<dbReference type="KEGG" id="hat:RC74_08770"/>
<dbReference type="InterPro" id="IPR036641">
    <property type="entry name" value="HPT_dom_sf"/>
</dbReference>
<dbReference type="CDD" id="cd00082">
    <property type="entry name" value="HisKA"/>
    <property type="match status" value="1"/>
</dbReference>
<dbReference type="SUPFAM" id="SSF55874">
    <property type="entry name" value="ATPase domain of HSP90 chaperone/DNA topoisomerase II/histidine kinase"/>
    <property type="match status" value="1"/>
</dbReference>
<evidence type="ECO:0000256" key="9">
    <source>
        <dbReference type="ARBA" id="ARBA00022989"/>
    </source>
</evidence>
<dbReference type="Pfam" id="PF00512">
    <property type="entry name" value="HisKA"/>
    <property type="match status" value="1"/>
</dbReference>
<dbReference type="PROSITE" id="PS50112">
    <property type="entry name" value="PAS"/>
    <property type="match status" value="1"/>
</dbReference>
<feature type="modified residue" description="4-aspartylphosphate" evidence="13">
    <location>
        <position position="668"/>
    </location>
</feature>
<keyword evidence="21" id="KW-1185">Reference proteome</keyword>
<feature type="domain" description="PAS" evidence="17">
    <location>
        <begin position="237"/>
        <end position="295"/>
    </location>
</feature>
<keyword evidence="10" id="KW-0902">Two-component regulatory system</keyword>
<feature type="domain" description="Response regulatory" evidence="16">
    <location>
        <begin position="619"/>
        <end position="736"/>
    </location>
</feature>
<dbReference type="SUPFAM" id="SSF47384">
    <property type="entry name" value="Homodimeric domain of signal transducing histidine kinase"/>
    <property type="match status" value="1"/>
</dbReference>
<dbReference type="CDD" id="cd17546">
    <property type="entry name" value="REC_hyHK_CKI1_RcsC-like"/>
    <property type="match status" value="1"/>
</dbReference>
<evidence type="ECO:0000256" key="2">
    <source>
        <dbReference type="ARBA" id="ARBA00004651"/>
    </source>
</evidence>
<dbReference type="Pfam" id="PF13426">
    <property type="entry name" value="PAS_9"/>
    <property type="match status" value="1"/>
</dbReference>
<dbReference type="CDD" id="cd16922">
    <property type="entry name" value="HATPase_EvgS-ArcB-TorS-like"/>
    <property type="match status" value="1"/>
</dbReference>
<evidence type="ECO:0000256" key="5">
    <source>
        <dbReference type="ARBA" id="ARBA00022553"/>
    </source>
</evidence>
<evidence type="ECO:0000256" key="10">
    <source>
        <dbReference type="ARBA" id="ARBA00023012"/>
    </source>
</evidence>
<comment type="catalytic activity">
    <reaction evidence="1">
        <text>ATP + protein L-histidine = ADP + protein N-phospho-L-histidine.</text>
        <dbReference type="EC" id="2.7.13.3"/>
    </reaction>
</comment>
<dbReference type="InterPro" id="IPR000700">
    <property type="entry name" value="PAS-assoc_C"/>
</dbReference>
<dbReference type="Gene3D" id="3.30.450.20">
    <property type="entry name" value="PAS domain"/>
    <property type="match status" value="1"/>
</dbReference>
<dbReference type="EMBL" id="CP014327">
    <property type="protein sequence ID" value="AML51333.1"/>
    <property type="molecule type" value="Genomic_DNA"/>
</dbReference>
<accession>A0A126UZ50</accession>
<dbReference type="InterPro" id="IPR000014">
    <property type="entry name" value="PAS"/>
</dbReference>
<dbReference type="PROSITE" id="PS50894">
    <property type="entry name" value="HPT"/>
    <property type="match status" value="1"/>
</dbReference>
<evidence type="ECO:0000256" key="12">
    <source>
        <dbReference type="PROSITE-ProRule" id="PRU00110"/>
    </source>
</evidence>
<dbReference type="GO" id="GO:0005524">
    <property type="term" value="F:ATP binding"/>
    <property type="evidence" value="ECO:0007669"/>
    <property type="project" value="UniProtKB-KW"/>
</dbReference>
<dbReference type="PROSITE" id="PS50110">
    <property type="entry name" value="RESPONSE_REGULATORY"/>
    <property type="match status" value="1"/>
</dbReference>
<dbReference type="InterPro" id="IPR004358">
    <property type="entry name" value="Sig_transdc_His_kin-like_C"/>
</dbReference>
<dbReference type="OrthoDB" id="9801651at2"/>
<keyword evidence="11 14" id="KW-0472">Membrane</keyword>
<dbReference type="InterPro" id="IPR003594">
    <property type="entry name" value="HATPase_dom"/>
</dbReference>
<dbReference type="GO" id="GO:0000155">
    <property type="term" value="F:phosphorelay sensor kinase activity"/>
    <property type="evidence" value="ECO:0007669"/>
    <property type="project" value="InterPro"/>
</dbReference>
<evidence type="ECO:0000256" key="13">
    <source>
        <dbReference type="PROSITE-ProRule" id="PRU00169"/>
    </source>
</evidence>
<protein>
    <recommendedName>
        <fullName evidence="3">histidine kinase</fullName>
        <ecNumber evidence="3">2.7.13.3</ecNumber>
    </recommendedName>
</protein>
<sequence>MSQYRLFEINARAVIAPIGFWSLILICLGAAYVLMTTRFETTVNATSPEIGGTVDALSSLGDAAILLRKSADFVSKSKGMTQTLSSDLSNAYEKMVHQFNDLNTGPKFKALRSVPEVRAALSRYLRTIEEIKFVHLSTPETIFDRTEQIESTAQRMSVEILLMGLETLRFIDNQVEDKLNVAAKKSQNLTYLAAAMATLIAFLTATLSLRIRTNCRNEQAILELGARLTSTTAASLDAILVVNEHGIVLDFNKSAENLFGHTKAQALGGNMIDLFFPEDRVEPSMRSIRRYLATGDDHLLGDGRVQLVARRKNGKTFPVELSIGTTHSPDGRLFIAYLRDISAQLAAETELMQARDKALEGGKAKSRFLAIMSHEMRTPLNGLLGTLDLLARTSLTTKQIQYLTIAVKSGNHLLEHVNDVLDISKIEAGHAKSEKRPFNLFDILAEVCDGQRSLASSRGNNLSIGTSEFELGTVVGDPGAVRQILLNLVSNANKFTSRGSILIEAEDLENDLGTIEFRVADTGLGIAEKSVGEIFTDFVTLDPNFDREAEGTGLGLPIAKRLVEAMGGEIGVESEEGEGSLFWFRVPFARHMDTLEQGVHLPKVATEDSPPILFQKTLKILLVEDNQINRFVAREMLEADGHTVTEAQDGEEGARFAIECAFDVVLMDISMPRLDGVSATERIRESNSDYSGVPIIALTAHALPDDIKRFQAAGMGYCLAKPVVRDKLREILAKSVSQILEPHRKEKGDAETRDGDVALVNQDILLQLLEILGQTRVDDLFKRFVVEAETTIAELTRINDPLRVQNSIPQVHRLAGSASTFGAQRLQTTLANLESMGKAGQNDGFINELPFLPAILNASKAALNSAINP</sequence>
<dbReference type="NCBIfam" id="TIGR00229">
    <property type="entry name" value="sensory_box"/>
    <property type="match status" value="1"/>
</dbReference>
<evidence type="ECO:0000259" key="18">
    <source>
        <dbReference type="PROSITE" id="PS50113"/>
    </source>
</evidence>
<gene>
    <name evidence="20" type="ORF">RC74_08770</name>
</gene>
<evidence type="ECO:0000256" key="1">
    <source>
        <dbReference type="ARBA" id="ARBA00000085"/>
    </source>
</evidence>
<dbReference type="SMART" id="SM00388">
    <property type="entry name" value="HisKA"/>
    <property type="match status" value="1"/>
</dbReference>
<dbReference type="EC" id="2.7.13.3" evidence="3"/>
<dbReference type="AlphaFoldDB" id="A0A126UZ50"/>
<dbReference type="InterPro" id="IPR001789">
    <property type="entry name" value="Sig_transdc_resp-reg_receiver"/>
</dbReference>
<dbReference type="PANTHER" id="PTHR45339:SF1">
    <property type="entry name" value="HYBRID SIGNAL TRANSDUCTION HISTIDINE KINASE J"/>
    <property type="match status" value="1"/>
</dbReference>
<evidence type="ECO:0000259" key="16">
    <source>
        <dbReference type="PROSITE" id="PS50110"/>
    </source>
</evidence>
<dbReference type="SMART" id="SM00091">
    <property type="entry name" value="PAS"/>
    <property type="match status" value="1"/>
</dbReference>
<dbReference type="InterPro" id="IPR005467">
    <property type="entry name" value="His_kinase_dom"/>
</dbReference>
<dbReference type="SUPFAM" id="SSF55785">
    <property type="entry name" value="PYP-like sensor domain (PAS domain)"/>
    <property type="match status" value="1"/>
</dbReference>
<evidence type="ECO:0000256" key="14">
    <source>
        <dbReference type="SAM" id="Phobius"/>
    </source>
</evidence>
<dbReference type="PANTHER" id="PTHR45339">
    <property type="entry name" value="HYBRID SIGNAL TRANSDUCTION HISTIDINE KINASE J"/>
    <property type="match status" value="1"/>
</dbReference>
<feature type="domain" description="PAC" evidence="18">
    <location>
        <begin position="301"/>
        <end position="353"/>
    </location>
</feature>